<dbReference type="RefSeq" id="WP_092479269.1">
    <property type="nucleotide sequence ID" value="NZ_FOXW01000001.1"/>
</dbReference>
<keyword evidence="1" id="KW-1133">Transmembrane helix</keyword>
<reference evidence="2 3" key="1">
    <citation type="submission" date="2016-10" db="EMBL/GenBank/DDBJ databases">
        <authorList>
            <person name="de Groot N.N."/>
        </authorList>
    </citation>
    <scope>NUCLEOTIDE SEQUENCE [LARGE SCALE GENOMIC DNA]</scope>
    <source>
        <strain evidence="2 3">DSM 20581</strain>
    </source>
</reference>
<dbReference type="EMBL" id="FOXW01000001">
    <property type="protein sequence ID" value="SFP98675.1"/>
    <property type="molecule type" value="Genomic_DNA"/>
</dbReference>
<protein>
    <submittedName>
        <fullName evidence="2">Uncharacterized protein</fullName>
    </submittedName>
</protein>
<dbReference type="AlphaFoldDB" id="A0A1I5UTS9"/>
<feature type="transmembrane region" description="Helical" evidence="1">
    <location>
        <begin position="44"/>
        <end position="65"/>
    </location>
</feature>
<organism evidence="2 3">
    <name type="scientific">Desemzia incerta</name>
    <dbReference type="NCBI Taxonomy" id="82801"/>
    <lineage>
        <taxon>Bacteria</taxon>
        <taxon>Bacillati</taxon>
        <taxon>Bacillota</taxon>
        <taxon>Bacilli</taxon>
        <taxon>Lactobacillales</taxon>
        <taxon>Carnobacteriaceae</taxon>
        <taxon>Desemzia</taxon>
    </lineage>
</organism>
<name>A0A1I5UTS9_9LACT</name>
<feature type="transmembrane region" description="Helical" evidence="1">
    <location>
        <begin position="77"/>
        <end position="98"/>
    </location>
</feature>
<keyword evidence="1" id="KW-0812">Transmembrane</keyword>
<evidence type="ECO:0000256" key="1">
    <source>
        <dbReference type="SAM" id="Phobius"/>
    </source>
</evidence>
<gene>
    <name evidence="2" type="ORF">SAMN04488506_0187</name>
</gene>
<dbReference type="STRING" id="82801.SAMN04488506_0187"/>
<feature type="transmembrane region" description="Helical" evidence="1">
    <location>
        <begin position="12"/>
        <end position="32"/>
    </location>
</feature>
<evidence type="ECO:0000313" key="2">
    <source>
        <dbReference type="EMBL" id="SFP98675.1"/>
    </source>
</evidence>
<evidence type="ECO:0000313" key="3">
    <source>
        <dbReference type="Proteomes" id="UP000199136"/>
    </source>
</evidence>
<dbReference type="OrthoDB" id="2168455at2"/>
<proteinExistence type="predicted"/>
<dbReference type="Proteomes" id="UP000199136">
    <property type="component" value="Unassembled WGS sequence"/>
</dbReference>
<accession>A0A1I5UTS9</accession>
<keyword evidence="1" id="KW-0472">Membrane</keyword>
<keyword evidence="3" id="KW-1185">Reference proteome</keyword>
<sequence>MSPIYTLYWSSFRLVFVFLAITLTIVLASAFIKKVKENKVIALALWGTSFSSFITVIFASYFSGILYDELNIPTDNLILFLMGYASIVFIVHTGYFLFTLIRKKKYSSVNSVGRGYYL</sequence>